<dbReference type="Gene3D" id="1.10.287.70">
    <property type="match status" value="1"/>
</dbReference>
<dbReference type="PANTHER" id="PTHR45689">
    <property type="entry name" value="I[[H]] CHANNEL, ISOFORM E"/>
    <property type="match status" value="1"/>
</dbReference>
<feature type="non-terminal residue" evidence="2">
    <location>
        <position position="135"/>
    </location>
</feature>
<dbReference type="OrthoDB" id="432483at2759"/>
<keyword evidence="1" id="KW-1133">Transmembrane helix</keyword>
<dbReference type="AlphaFoldDB" id="L1I962"/>
<proteinExistence type="predicted"/>
<dbReference type="SUPFAM" id="SSF81324">
    <property type="entry name" value="Voltage-gated potassium channels"/>
    <property type="match status" value="1"/>
</dbReference>
<reference evidence="2" key="1">
    <citation type="journal article" date="2012" name="Nature">
        <title>Algal genomes reveal evolutionary mosaicism and the fate of nucleomorphs.</title>
        <authorList>
            <consortium name="DOE Joint Genome Institute"/>
            <person name="Curtis B.A."/>
            <person name="Tanifuji G."/>
            <person name="Burki F."/>
            <person name="Gruber A."/>
            <person name="Irimia M."/>
            <person name="Maruyama S."/>
            <person name="Arias M.C."/>
            <person name="Ball S.G."/>
            <person name="Gile G.H."/>
            <person name="Hirakawa Y."/>
            <person name="Hopkins J.F."/>
            <person name="Kuo A."/>
            <person name="Rensing S.A."/>
            <person name="Schmutz J."/>
            <person name="Symeonidi A."/>
            <person name="Elias M."/>
            <person name="Eveleigh R.J."/>
            <person name="Herman E.K."/>
            <person name="Klute M.J."/>
            <person name="Nakayama T."/>
            <person name="Obornik M."/>
            <person name="Reyes-Prieto A."/>
            <person name="Armbrust E.V."/>
            <person name="Aves S.J."/>
            <person name="Beiko R.G."/>
            <person name="Coutinho P."/>
            <person name="Dacks J.B."/>
            <person name="Durnford D.G."/>
            <person name="Fast N.M."/>
            <person name="Green B.R."/>
            <person name="Grisdale C.J."/>
            <person name="Hempel F."/>
            <person name="Henrissat B."/>
            <person name="Hoppner M.P."/>
            <person name="Ishida K."/>
            <person name="Kim E."/>
            <person name="Koreny L."/>
            <person name="Kroth P.G."/>
            <person name="Liu Y."/>
            <person name="Malik S.B."/>
            <person name="Maier U.G."/>
            <person name="McRose D."/>
            <person name="Mock T."/>
            <person name="Neilson J.A."/>
            <person name="Onodera N.T."/>
            <person name="Poole A.M."/>
            <person name="Pritham E.J."/>
            <person name="Richards T.A."/>
            <person name="Rocap G."/>
            <person name="Roy S.W."/>
            <person name="Sarai C."/>
            <person name="Schaack S."/>
            <person name="Shirato S."/>
            <person name="Slamovits C.H."/>
            <person name="Spencer D.F."/>
            <person name="Suzuki S."/>
            <person name="Worden A.Z."/>
            <person name="Zauner S."/>
            <person name="Barry K."/>
            <person name="Bell C."/>
            <person name="Bharti A.K."/>
            <person name="Crow J.A."/>
            <person name="Grimwood J."/>
            <person name="Kramer R."/>
            <person name="Lindquist E."/>
            <person name="Lucas S."/>
            <person name="Salamov A."/>
            <person name="McFadden G.I."/>
            <person name="Lane C.E."/>
            <person name="Keeling P.J."/>
            <person name="Gray M.W."/>
            <person name="Grigoriev I.V."/>
            <person name="Archibald J.M."/>
        </authorList>
    </citation>
    <scope>NUCLEOTIDE SEQUENCE</scope>
    <source>
        <strain evidence="2">CCMP2712</strain>
    </source>
</reference>
<name>L1I962_GUITC</name>
<dbReference type="InterPro" id="IPR051413">
    <property type="entry name" value="K/Na_HCN_channel"/>
</dbReference>
<dbReference type="HOGENOM" id="CLU_1891255_0_0_1"/>
<dbReference type="KEGG" id="gtt:GUITHDRAFT_49517"/>
<dbReference type="GO" id="GO:0003254">
    <property type="term" value="P:regulation of membrane depolarization"/>
    <property type="evidence" value="ECO:0007669"/>
    <property type="project" value="TreeGrafter"/>
</dbReference>
<dbReference type="RefSeq" id="XP_005819424.1">
    <property type="nucleotide sequence ID" value="XM_005819367.1"/>
</dbReference>
<dbReference type="GO" id="GO:0098855">
    <property type="term" value="C:HCN channel complex"/>
    <property type="evidence" value="ECO:0007669"/>
    <property type="project" value="TreeGrafter"/>
</dbReference>
<feature type="transmembrane region" description="Helical" evidence="1">
    <location>
        <begin position="45"/>
        <end position="64"/>
    </location>
</feature>
<dbReference type="GO" id="GO:0005249">
    <property type="term" value="F:voltage-gated potassium channel activity"/>
    <property type="evidence" value="ECO:0007669"/>
    <property type="project" value="TreeGrafter"/>
</dbReference>
<dbReference type="PaxDb" id="55529-EKX32444"/>
<protein>
    <recommendedName>
        <fullName evidence="3">Ion transport domain-containing protein</fullName>
    </recommendedName>
</protein>
<feature type="transmembrane region" description="Helical" evidence="1">
    <location>
        <begin position="12"/>
        <end position="33"/>
    </location>
</feature>
<dbReference type="GO" id="GO:0035725">
    <property type="term" value="P:sodium ion transmembrane transport"/>
    <property type="evidence" value="ECO:0007669"/>
    <property type="project" value="TreeGrafter"/>
</dbReference>
<accession>L1I962</accession>
<organism evidence="2">
    <name type="scientific">Guillardia theta (strain CCMP2712)</name>
    <name type="common">Cryptophyte</name>
    <dbReference type="NCBI Taxonomy" id="905079"/>
    <lineage>
        <taxon>Eukaryota</taxon>
        <taxon>Cryptophyceae</taxon>
        <taxon>Pyrenomonadales</taxon>
        <taxon>Geminigeraceae</taxon>
        <taxon>Guillardia</taxon>
    </lineage>
</organism>
<evidence type="ECO:0008006" key="3">
    <source>
        <dbReference type="Google" id="ProtNLM"/>
    </source>
</evidence>
<keyword evidence="1" id="KW-0472">Membrane</keyword>
<dbReference type="eggNOG" id="KOG0498">
    <property type="taxonomic scope" value="Eukaryota"/>
</dbReference>
<evidence type="ECO:0000256" key="1">
    <source>
        <dbReference type="SAM" id="Phobius"/>
    </source>
</evidence>
<dbReference type="OMA" id="ARTWLVI"/>
<feature type="non-terminal residue" evidence="2">
    <location>
        <position position="1"/>
    </location>
</feature>
<gene>
    <name evidence="2" type="ORF">GUITHDRAFT_49517</name>
</gene>
<dbReference type="GeneID" id="17289181"/>
<keyword evidence="1" id="KW-0812">Transmembrane</keyword>
<sequence length="135" mass="15490">LHPNSMPRMLWDLWMFFITSFALVTDPLGLGLLPDSVPFFDATDRLITAVFMMDIVLNFLTGYINKKERCVIMSWHDVAVRYLTTWLGVDIISSLPPEAFTSNKVSETSMIKAMRITKILTFFKISRLARVVEVI</sequence>
<dbReference type="PANTHER" id="PTHR45689:SF5">
    <property type="entry name" value="I[[H]] CHANNEL, ISOFORM E"/>
    <property type="match status" value="1"/>
</dbReference>
<dbReference type="EMBL" id="JH993189">
    <property type="protein sequence ID" value="EKX32444.1"/>
    <property type="molecule type" value="Genomic_DNA"/>
</dbReference>
<evidence type="ECO:0000313" key="2">
    <source>
        <dbReference type="EMBL" id="EKX32444.1"/>
    </source>
</evidence>